<dbReference type="Proteomes" id="UP001595444">
    <property type="component" value="Unassembled WGS sequence"/>
</dbReference>
<keyword evidence="4" id="KW-1185">Reference proteome</keyword>
<keyword evidence="3" id="KW-0449">Lipoprotein</keyword>
<feature type="signal peptide" evidence="2">
    <location>
        <begin position="1"/>
        <end position="25"/>
    </location>
</feature>
<proteinExistence type="predicted"/>
<dbReference type="PROSITE" id="PS51257">
    <property type="entry name" value="PROKAR_LIPOPROTEIN"/>
    <property type="match status" value="1"/>
</dbReference>
<evidence type="ECO:0000313" key="3">
    <source>
        <dbReference type="EMBL" id="MFC3052348.1"/>
    </source>
</evidence>
<evidence type="ECO:0000256" key="2">
    <source>
        <dbReference type="SAM" id="SignalP"/>
    </source>
</evidence>
<keyword evidence="2" id="KW-0732">Signal</keyword>
<accession>A0ABV7D5P4</accession>
<dbReference type="Pfam" id="PF09676">
    <property type="entry name" value="TraV"/>
    <property type="match status" value="1"/>
</dbReference>
<feature type="chain" id="PRO_5046437740" evidence="2">
    <location>
        <begin position="26"/>
        <end position="177"/>
    </location>
</feature>
<feature type="region of interest" description="Disordered" evidence="1">
    <location>
        <begin position="156"/>
        <end position="177"/>
    </location>
</feature>
<name>A0ABV7D5P4_9PROT</name>
<reference evidence="4" key="1">
    <citation type="journal article" date="2019" name="Int. J. Syst. Evol. Microbiol.">
        <title>The Global Catalogue of Microorganisms (GCM) 10K type strain sequencing project: providing services to taxonomists for standard genome sequencing and annotation.</title>
        <authorList>
            <consortium name="The Broad Institute Genomics Platform"/>
            <consortium name="The Broad Institute Genome Sequencing Center for Infectious Disease"/>
            <person name="Wu L."/>
            <person name="Ma J."/>
        </authorList>
    </citation>
    <scope>NUCLEOTIDE SEQUENCE [LARGE SCALE GENOMIC DNA]</scope>
    <source>
        <strain evidence="4">KCTC 62164</strain>
    </source>
</reference>
<sequence>MWSRAKYLTLTGLVCFLGACSSTFSSYDSSFSCKNSDHGGCEHPGTAYQNALQNMEDTAAPRESGEKAGDISGQGGSYEGYKGAVYKELQALIESPVTPMVAPAKTVRTLILPHTDRRDGDQRLYMPRYIFSVVEEARFVLEGTVHPYRSSPMMEDLVRLPSEGDPSSASSNKKKRE</sequence>
<evidence type="ECO:0000256" key="1">
    <source>
        <dbReference type="SAM" id="MobiDB-lite"/>
    </source>
</evidence>
<protein>
    <submittedName>
        <fullName evidence="3">TraV family lipoprotein</fullName>
    </submittedName>
</protein>
<dbReference type="RefSeq" id="WP_194213986.1">
    <property type="nucleotide sequence ID" value="NZ_CP061205.1"/>
</dbReference>
<dbReference type="InterPro" id="IPR014118">
    <property type="entry name" value="T4SS_TraV"/>
</dbReference>
<comment type="caution">
    <text evidence="3">The sequence shown here is derived from an EMBL/GenBank/DDBJ whole genome shotgun (WGS) entry which is preliminary data.</text>
</comment>
<gene>
    <name evidence="3" type="ORF">ACFOKA_10580</name>
</gene>
<dbReference type="EMBL" id="JBHRSL010000010">
    <property type="protein sequence ID" value="MFC3052348.1"/>
    <property type="molecule type" value="Genomic_DNA"/>
</dbReference>
<organism evidence="3 4">
    <name type="scientific">Kordiimonas pumila</name>
    <dbReference type="NCBI Taxonomy" id="2161677"/>
    <lineage>
        <taxon>Bacteria</taxon>
        <taxon>Pseudomonadati</taxon>
        <taxon>Pseudomonadota</taxon>
        <taxon>Alphaproteobacteria</taxon>
        <taxon>Kordiimonadales</taxon>
        <taxon>Kordiimonadaceae</taxon>
        <taxon>Kordiimonas</taxon>
    </lineage>
</organism>
<evidence type="ECO:0000313" key="4">
    <source>
        <dbReference type="Proteomes" id="UP001595444"/>
    </source>
</evidence>